<evidence type="ECO:0000313" key="6">
    <source>
        <dbReference type="RefSeq" id="XP_046601979.1"/>
    </source>
</evidence>
<dbReference type="Gene3D" id="2.60.40.1520">
    <property type="entry name" value="Hemocyanin, C-terminal domain"/>
    <property type="match status" value="2"/>
</dbReference>
<dbReference type="InterPro" id="IPR008922">
    <property type="entry name" value="Di-copper_centre_dom_sf"/>
</dbReference>
<gene>
    <name evidence="6" type="primary">LOC107219059</name>
</gene>
<dbReference type="RefSeq" id="XP_046601979.1">
    <property type="nucleotide sequence ID" value="XM_046746023.1"/>
</dbReference>
<dbReference type="InterPro" id="IPR005203">
    <property type="entry name" value="Hemocyanin_C"/>
</dbReference>
<sequence>MVETKKAGKEFLNKQRAVLDLLWRPDQPELKPELHATGQSYKIEANLDCYSNQDAVREFLVLNQRGMLPRGEIFSIFHSDHLREAIALFKVLYHSKDFDTFCKTAAWARIHVNEGMYVYAFSVAVIHYPETFRIRLPSLHELYPHLFFKNEVIRTAYDAKLYNDPTKTVASSDGAIIIPDNDSILSSECCSHDEYKLRYFTEDVYSNEIHYFSQLSHPFWMKSGEFGPHFPKRGEVYFFALRLQLARYNMERFSNGLGEIEDFDWSYPIPHGYHPSMSYHHGLPVPYRSDDAMLPNHKLVLIKELRNLEQLFASAIDSGFVFHKNATFESIRTRSGIEVLGNLIQGNADSVNHDLYGNYELLARDVLGFSPAPRGKYDVVPSIMQVYGLSLRDLMYWSLIKRIMSYHKKFVSYLPKYTYKDLAFPDAAVKARNVDDKTLIKARQYRLNHKLYTYHITVNSKAAIQGYLSISMGPKYDTNHEEIDLTKNYDQFILLDAWGVDLQPGINKIKRSSAESEYVGCDPVSSDVFYREIERAITGETIYEMPKYPYRYPERLVIPKGSPEGVPFQIFVHVTPYAEKSMYHFHSALFGEKKILDKPLGFSLDTPSDFNIADLPNAYLKEFKVYHKEGSEINDRYDRVISGIKDRRISEKLHSVPNGVLCSKMYRDILILTLAGFCLSAATLVNADVANKEFLVKQEKIYDALWNPSQPELQPEMYEMGKSYKYETHMESYKNKDAFYEFLTLYKEKTLLPRGKIFSIFYPEHLHEAIVLFKIFYYAKDFETFYQTAAFARNFMNEGVYTYAVSLAVVHRPDTKFMRIPYFHEIYPYIFFNTEVIRSAYEALLYQGPSSPAKSSGNTIIIPANYTALYSSSASQDDFKMMYFTEDVFFNEFDYFSHLSQPFWMPSEEFNLQSEKRGEVYFFVQRMKYARYQLERFSNDLYEIPDFDFNYPIPRGYYPSLSYHNGYPVPHREPYATIPNYKFAAIRELRDLEYKIQEVIDSGYVFYKNGSFESIRNPYGLNVFGNLLAGNAESPNCDFYGNYEILARDVLGFSPAPRSKYDVVPSVLQHYGADQRDPMFWSYVQRIVHYYKEFASYLPKYTYEQLVYPDVKIESVKITDVETFFDTFDYTILSAVNHGNVDDSTLIKARQYRLNHKPYSYEMVVNSHKAEKVVVQMFLGPKHVPGVTLADNYDQFMPFDEFLFDLKAGTNKLERSSTEFHVNGFDPMSSDVHYDEIQKAMSGGAAYKMPKGLFNYPRHITMPKGKPEGVPYQFFFYIAPYNEEYSFEIESSVFGRFKSYSKSFGYPLDRPVYFPMEKLPNAFFKEFYIYHKDSFHHTH</sequence>
<dbReference type="Gene3D" id="1.20.1370.10">
    <property type="entry name" value="Hemocyanin, N-terminal domain"/>
    <property type="match status" value="2"/>
</dbReference>
<dbReference type="InterPro" id="IPR036697">
    <property type="entry name" value="Hemocyanin_N_sf"/>
</dbReference>
<dbReference type="Pfam" id="PF00372">
    <property type="entry name" value="Hemocyanin_M"/>
    <property type="match status" value="2"/>
</dbReference>
<evidence type="ECO:0000259" key="2">
    <source>
        <dbReference type="Pfam" id="PF00372"/>
    </source>
</evidence>
<dbReference type="PROSITE" id="PS00209">
    <property type="entry name" value="HEMOCYANIN_1"/>
    <property type="match status" value="1"/>
</dbReference>
<dbReference type="SUPFAM" id="SSF48056">
    <property type="entry name" value="Di-copper centre-containing domain"/>
    <property type="match status" value="2"/>
</dbReference>
<dbReference type="InterPro" id="IPR014756">
    <property type="entry name" value="Ig_E-set"/>
</dbReference>
<dbReference type="Pfam" id="PF03723">
    <property type="entry name" value="Hemocyanin_C"/>
    <property type="match status" value="2"/>
</dbReference>
<feature type="domain" description="Hemocyanin N-terminal" evidence="3">
    <location>
        <begin position="694"/>
        <end position="816"/>
    </location>
</feature>
<dbReference type="Proteomes" id="UP000829291">
    <property type="component" value="Chromosome 7"/>
</dbReference>
<dbReference type="GeneID" id="107219059"/>
<dbReference type="PANTHER" id="PTHR11511:SF5">
    <property type="entry name" value="FAT-BODY PROTEIN 1-RELATED"/>
    <property type="match status" value="1"/>
</dbReference>
<dbReference type="InterPro" id="IPR000896">
    <property type="entry name" value="Hemocyanin/hexamerin_mid_dom"/>
</dbReference>
<evidence type="ECO:0000256" key="1">
    <source>
        <dbReference type="ARBA" id="ARBA00022761"/>
    </source>
</evidence>
<dbReference type="SUPFAM" id="SSF81296">
    <property type="entry name" value="E set domains"/>
    <property type="match status" value="2"/>
</dbReference>
<feature type="domain" description="Hemocyanin N-terminal" evidence="3">
    <location>
        <begin position="11"/>
        <end position="131"/>
    </location>
</feature>
<keyword evidence="1" id="KW-0758">Storage protein</keyword>
<evidence type="ECO:0000259" key="4">
    <source>
        <dbReference type="Pfam" id="PF03723"/>
    </source>
</evidence>
<feature type="domain" description="Hemocyanin middle" evidence="2">
    <location>
        <begin position="139"/>
        <end position="406"/>
    </location>
</feature>
<proteinExistence type="predicted"/>
<dbReference type="PANTHER" id="PTHR11511">
    <property type="entry name" value="LARVAL STORAGE PROTEIN/PHENOLOXIDASE"/>
    <property type="match status" value="1"/>
</dbReference>
<name>A0ABM3GNY5_NEOLC</name>
<dbReference type="Pfam" id="PF03722">
    <property type="entry name" value="Hemocyanin_N"/>
    <property type="match status" value="2"/>
</dbReference>
<evidence type="ECO:0000313" key="5">
    <source>
        <dbReference type="Proteomes" id="UP000829291"/>
    </source>
</evidence>
<dbReference type="Gene3D" id="1.10.1280.10">
    <property type="entry name" value="Di-copper center containing domain from catechol oxidase"/>
    <property type="match status" value="2"/>
</dbReference>
<organism evidence="5 6">
    <name type="scientific">Neodiprion lecontei</name>
    <name type="common">Redheaded pine sawfly</name>
    <dbReference type="NCBI Taxonomy" id="441921"/>
    <lineage>
        <taxon>Eukaryota</taxon>
        <taxon>Metazoa</taxon>
        <taxon>Ecdysozoa</taxon>
        <taxon>Arthropoda</taxon>
        <taxon>Hexapoda</taxon>
        <taxon>Insecta</taxon>
        <taxon>Pterygota</taxon>
        <taxon>Neoptera</taxon>
        <taxon>Endopterygota</taxon>
        <taxon>Hymenoptera</taxon>
        <taxon>Tenthredinoidea</taxon>
        <taxon>Diprionidae</taxon>
        <taxon>Diprioninae</taxon>
        <taxon>Neodiprion</taxon>
    </lineage>
</organism>
<feature type="domain" description="Hemocyanin middle" evidence="2">
    <location>
        <begin position="824"/>
        <end position="1091"/>
    </location>
</feature>
<dbReference type="InterPro" id="IPR037020">
    <property type="entry name" value="Hemocyanin_C_sf"/>
</dbReference>
<feature type="domain" description="Hemocyanin C-terminal" evidence="4">
    <location>
        <begin position="1100"/>
        <end position="1331"/>
    </location>
</feature>
<feature type="domain" description="Hemocyanin C-terminal" evidence="4">
    <location>
        <begin position="433"/>
        <end position="627"/>
    </location>
</feature>
<dbReference type="InterPro" id="IPR013788">
    <property type="entry name" value="Hemocyanin/hexamerin"/>
</dbReference>
<evidence type="ECO:0000259" key="3">
    <source>
        <dbReference type="Pfam" id="PF03722"/>
    </source>
</evidence>
<reference evidence="6" key="1">
    <citation type="submission" date="2025-08" db="UniProtKB">
        <authorList>
            <consortium name="RefSeq"/>
        </authorList>
    </citation>
    <scope>IDENTIFICATION</scope>
    <source>
        <tissue evidence="6">Thorax and Abdomen</tissue>
    </source>
</reference>
<dbReference type="PRINTS" id="PR00187">
    <property type="entry name" value="HAEMOCYANIN"/>
</dbReference>
<dbReference type="InterPro" id="IPR005204">
    <property type="entry name" value="Hemocyanin_N"/>
</dbReference>
<keyword evidence="5" id="KW-1185">Reference proteome</keyword>
<accession>A0ABM3GNY5</accession>
<protein>
    <submittedName>
        <fullName evidence="6">Uncharacterized protein LOC107219059</fullName>
    </submittedName>
</protein>
<dbReference type="SUPFAM" id="SSF48050">
    <property type="entry name" value="Hemocyanin, N-terminal domain"/>
    <property type="match status" value="2"/>
</dbReference>